<feature type="transmembrane region" description="Helical" evidence="1">
    <location>
        <begin position="89"/>
        <end position="110"/>
    </location>
</feature>
<evidence type="ECO:0000313" key="4">
    <source>
        <dbReference type="Proteomes" id="UP001644719"/>
    </source>
</evidence>
<keyword evidence="1" id="KW-0472">Membrane</keyword>
<feature type="transmembrane region" description="Helical" evidence="1">
    <location>
        <begin position="319"/>
        <end position="338"/>
    </location>
</feature>
<feature type="transmembrane region" description="Helical" evidence="1">
    <location>
        <begin position="50"/>
        <end position="69"/>
    </location>
</feature>
<organism evidence="3 4">
    <name type="scientific">Blautia faecis</name>
    <dbReference type="NCBI Taxonomy" id="871665"/>
    <lineage>
        <taxon>Bacteria</taxon>
        <taxon>Bacillati</taxon>
        <taxon>Bacillota</taxon>
        <taxon>Clostridia</taxon>
        <taxon>Lachnospirales</taxon>
        <taxon>Lachnospiraceae</taxon>
        <taxon>Blautia</taxon>
    </lineage>
</organism>
<name>A0ABX2H815_9FIRM</name>
<gene>
    <name evidence="3" type="ORF">G5B17_09245</name>
</gene>
<dbReference type="InterPro" id="IPR012429">
    <property type="entry name" value="HGSNAT_cat"/>
</dbReference>
<comment type="caution">
    <text evidence="3">The sequence shown here is derived from an EMBL/GenBank/DDBJ whole genome shotgun (WGS) entry which is preliminary data.</text>
</comment>
<keyword evidence="1" id="KW-0812">Transmembrane</keyword>
<evidence type="ECO:0000259" key="2">
    <source>
        <dbReference type="Pfam" id="PF07786"/>
    </source>
</evidence>
<dbReference type="Pfam" id="PF07786">
    <property type="entry name" value="HGSNAT_cat"/>
    <property type="match status" value="1"/>
</dbReference>
<feature type="transmembrane region" description="Helical" evidence="1">
    <location>
        <begin position="20"/>
        <end position="38"/>
    </location>
</feature>
<feature type="domain" description="Heparan-alpha-glucosaminide N-acetyltransferase catalytic" evidence="2">
    <location>
        <begin position="13"/>
        <end position="224"/>
    </location>
</feature>
<keyword evidence="1" id="KW-1133">Transmembrane helix</keyword>
<feature type="transmembrane region" description="Helical" evidence="1">
    <location>
        <begin position="278"/>
        <end position="298"/>
    </location>
</feature>
<protein>
    <submittedName>
        <fullName evidence="3">DUF1624 domain-containing protein</fullName>
    </submittedName>
</protein>
<feature type="transmembrane region" description="Helical" evidence="1">
    <location>
        <begin position="159"/>
        <end position="180"/>
    </location>
</feature>
<dbReference type="EMBL" id="JAAITS010000022">
    <property type="protein sequence ID" value="NSG85617.1"/>
    <property type="molecule type" value="Genomic_DNA"/>
</dbReference>
<sequence>MFSLKEKEVNTGRQRELDLVKGFLMIMIVFIHSFQTIAGAAAAESSVHKIMFALFMPTGACLYLFTMGFGSVFTRHSQPKDMVRNGIKLLIYQGISNLCYAAVMTVSYIIRNSITGEVAGSREVFEASRYSMLTFVNIFFISGMCYLVLALYRKLNVKLGGYIISALIVGIVTPFTKLLISDNQALNWLLDMTFGGKGETSFCFFPYLSYVFLGYVFAKVIRKVPEDEKGAFYKKSGLVCGIVAAAWFVICIVMHPGVDGFFNYMIEQYRTPGLVKVVGTFCSIILVFAVAFFLMPIIEKWKFIYNKLCYYSRQISKMYAVHIGVYWTIAGFAAFYEFSVRDCLILSVVVLIVTDLLVQGYLKLTDKLKG</sequence>
<evidence type="ECO:0000256" key="1">
    <source>
        <dbReference type="SAM" id="Phobius"/>
    </source>
</evidence>
<evidence type="ECO:0000313" key="3">
    <source>
        <dbReference type="EMBL" id="NSG85617.1"/>
    </source>
</evidence>
<reference evidence="3 4" key="1">
    <citation type="journal article" date="2020" name="Cell Host Microbe">
        <title>Functional and Genomic Variation between Human-Derived Isolates of Lachnospiraceae Reveals Inter- and Intra-Species Diversity.</title>
        <authorList>
            <person name="Sorbara M.T."/>
            <person name="Littmann E.R."/>
            <person name="Fontana E."/>
            <person name="Moody T.U."/>
            <person name="Kohout C.E."/>
            <person name="Gjonbalaj M."/>
            <person name="Eaton V."/>
            <person name="Seok R."/>
            <person name="Leiner I.M."/>
            <person name="Pamer E.G."/>
        </authorList>
    </citation>
    <scope>NUCLEOTIDE SEQUENCE [LARGE SCALE GENOMIC DNA]</scope>
    <source>
        <strain evidence="3 4">MSK.17.74</strain>
    </source>
</reference>
<dbReference type="Proteomes" id="UP001644719">
    <property type="component" value="Unassembled WGS sequence"/>
</dbReference>
<accession>A0ABX2H815</accession>
<keyword evidence="4" id="KW-1185">Reference proteome</keyword>
<feature type="transmembrane region" description="Helical" evidence="1">
    <location>
        <begin position="200"/>
        <end position="218"/>
    </location>
</feature>
<feature type="transmembrane region" description="Helical" evidence="1">
    <location>
        <begin position="238"/>
        <end position="258"/>
    </location>
</feature>
<proteinExistence type="predicted"/>
<feature type="transmembrane region" description="Helical" evidence="1">
    <location>
        <begin position="344"/>
        <end position="362"/>
    </location>
</feature>
<feature type="transmembrane region" description="Helical" evidence="1">
    <location>
        <begin position="130"/>
        <end position="152"/>
    </location>
</feature>
<dbReference type="RefSeq" id="WP_173769764.1">
    <property type="nucleotide sequence ID" value="NZ_JAAITS010000022.1"/>
</dbReference>